<dbReference type="Gene3D" id="1.20.1720.10">
    <property type="entry name" value="Multidrug resistance protein D"/>
    <property type="match status" value="1"/>
</dbReference>
<keyword evidence="2 6" id="KW-0812">Transmembrane</keyword>
<dbReference type="SUPFAM" id="SSF103473">
    <property type="entry name" value="MFS general substrate transporter"/>
    <property type="match status" value="2"/>
</dbReference>
<comment type="caution">
    <text evidence="7">The sequence shown here is derived from an EMBL/GenBank/DDBJ whole genome shotgun (WGS) entry which is preliminary data.</text>
</comment>
<dbReference type="InterPro" id="IPR036259">
    <property type="entry name" value="MFS_trans_sf"/>
</dbReference>
<evidence type="ECO:0000256" key="5">
    <source>
        <dbReference type="SAM" id="MobiDB-lite"/>
    </source>
</evidence>
<evidence type="ECO:0000256" key="2">
    <source>
        <dbReference type="ARBA" id="ARBA00022692"/>
    </source>
</evidence>
<gene>
    <name evidence="7" type="ORF">EW026_g4785</name>
</gene>
<evidence type="ECO:0000256" key="6">
    <source>
        <dbReference type="SAM" id="Phobius"/>
    </source>
</evidence>
<name>A0A4S4KG41_9APHY</name>
<evidence type="ECO:0000313" key="7">
    <source>
        <dbReference type="EMBL" id="THG97168.1"/>
    </source>
</evidence>
<feature type="transmembrane region" description="Helical" evidence="6">
    <location>
        <begin position="129"/>
        <end position="155"/>
    </location>
</feature>
<evidence type="ECO:0000256" key="3">
    <source>
        <dbReference type="ARBA" id="ARBA00022989"/>
    </source>
</evidence>
<organism evidence="7 8">
    <name type="scientific">Hermanssonia centrifuga</name>
    <dbReference type="NCBI Taxonomy" id="98765"/>
    <lineage>
        <taxon>Eukaryota</taxon>
        <taxon>Fungi</taxon>
        <taxon>Dikarya</taxon>
        <taxon>Basidiomycota</taxon>
        <taxon>Agaricomycotina</taxon>
        <taxon>Agaricomycetes</taxon>
        <taxon>Polyporales</taxon>
        <taxon>Meruliaceae</taxon>
        <taxon>Hermanssonia</taxon>
    </lineage>
</organism>
<dbReference type="GO" id="GO:0016020">
    <property type="term" value="C:membrane"/>
    <property type="evidence" value="ECO:0007669"/>
    <property type="project" value="UniProtKB-SubCell"/>
</dbReference>
<reference evidence="7 8" key="1">
    <citation type="submission" date="2019-02" db="EMBL/GenBank/DDBJ databases">
        <title>Genome sequencing of the rare red list fungi Phlebia centrifuga.</title>
        <authorList>
            <person name="Buettner E."/>
            <person name="Kellner H."/>
        </authorList>
    </citation>
    <scope>NUCLEOTIDE SEQUENCE [LARGE SCALE GENOMIC DNA]</scope>
    <source>
        <strain evidence="7 8">DSM 108282</strain>
    </source>
</reference>
<dbReference type="EMBL" id="SGPJ01000185">
    <property type="protein sequence ID" value="THG97168.1"/>
    <property type="molecule type" value="Genomic_DNA"/>
</dbReference>
<dbReference type="AlphaFoldDB" id="A0A4S4KG41"/>
<dbReference type="PANTHER" id="PTHR23502">
    <property type="entry name" value="MAJOR FACILITATOR SUPERFAMILY"/>
    <property type="match status" value="1"/>
</dbReference>
<feature type="transmembrane region" description="Helical" evidence="6">
    <location>
        <begin position="246"/>
        <end position="266"/>
    </location>
</feature>
<feature type="region of interest" description="Disordered" evidence="5">
    <location>
        <begin position="1"/>
        <end position="41"/>
    </location>
</feature>
<sequence length="289" mass="32070">MADKSNSQRPSLNSTIQVGDETDPVKSVAVDPSTSTPALAEATTAVNDFHDFKTDRDEEKLTDDVLIVDWDGPDDPANPKNWPERQKWAAAIAMSFFTFISPVSSSMVAPASFQIADELNITSEIEVSMTISVFVLAYAVGPLVLGPLTYAPVLLERKAQNIRKEMDAEKGGPRVVRTVFQTADRSWKELIVRSLLRPFILFAQEPIIQLFGVYLAFVYGTVYLVLTNIPGIYTNLYHEEIGVVGLHYIALGLGLTLAAQVNSRLLDYTYVRLKKRNGGVGKPEYRLRE</sequence>
<evidence type="ECO:0000256" key="4">
    <source>
        <dbReference type="ARBA" id="ARBA00023136"/>
    </source>
</evidence>
<keyword evidence="4 6" id="KW-0472">Membrane</keyword>
<keyword evidence="8" id="KW-1185">Reference proteome</keyword>
<keyword evidence="3 6" id="KW-1133">Transmembrane helix</keyword>
<dbReference type="PANTHER" id="PTHR23502:SF60">
    <property type="entry name" value="MAJOR FACILITATOR SUPERFAMILY (MFS) PROFILE DOMAIN-CONTAINING PROTEIN-RELATED"/>
    <property type="match status" value="1"/>
</dbReference>
<feature type="compositionally biased region" description="Polar residues" evidence="5">
    <location>
        <begin position="1"/>
        <end position="17"/>
    </location>
</feature>
<dbReference type="GO" id="GO:0022857">
    <property type="term" value="F:transmembrane transporter activity"/>
    <property type="evidence" value="ECO:0007669"/>
    <property type="project" value="TreeGrafter"/>
</dbReference>
<proteinExistence type="predicted"/>
<feature type="transmembrane region" description="Helical" evidence="6">
    <location>
        <begin position="207"/>
        <end position="226"/>
    </location>
</feature>
<evidence type="ECO:0000256" key="1">
    <source>
        <dbReference type="ARBA" id="ARBA00004141"/>
    </source>
</evidence>
<protein>
    <submittedName>
        <fullName evidence="7">Uncharacterized protein</fullName>
    </submittedName>
</protein>
<dbReference type="Proteomes" id="UP000309038">
    <property type="component" value="Unassembled WGS sequence"/>
</dbReference>
<evidence type="ECO:0000313" key="8">
    <source>
        <dbReference type="Proteomes" id="UP000309038"/>
    </source>
</evidence>
<feature type="transmembrane region" description="Helical" evidence="6">
    <location>
        <begin position="88"/>
        <end position="109"/>
    </location>
</feature>
<comment type="subcellular location">
    <subcellularLocation>
        <location evidence="1">Membrane</location>
        <topology evidence="1">Multi-pass membrane protein</topology>
    </subcellularLocation>
</comment>
<accession>A0A4S4KG41</accession>